<dbReference type="GO" id="GO:0046872">
    <property type="term" value="F:metal ion binding"/>
    <property type="evidence" value="ECO:0007669"/>
    <property type="project" value="UniProtKB-KW"/>
</dbReference>
<comment type="similarity">
    <text evidence="2">Belongs to the zinc-containing alcohol dehydrogenase family.</text>
</comment>
<keyword evidence="6" id="KW-1133">Transmembrane helix</keyword>
<dbReference type="InterPro" id="IPR013154">
    <property type="entry name" value="ADH-like_N"/>
</dbReference>
<evidence type="ECO:0000256" key="5">
    <source>
        <dbReference type="ARBA" id="ARBA00023002"/>
    </source>
</evidence>
<dbReference type="InterPro" id="IPR036291">
    <property type="entry name" value="NAD(P)-bd_dom_sf"/>
</dbReference>
<protein>
    <submittedName>
        <fullName evidence="8">Zinc-binding alcohol dehydrogenase</fullName>
    </submittedName>
</protein>
<dbReference type="CDD" id="cd08255">
    <property type="entry name" value="2-desacetyl-2-hydroxyethyl_bacteriochlorophyllide_like"/>
    <property type="match status" value="1"/>
</dbReference>
<evidence type="ECO:0000313" key="9">
    <source>
        <dbReference type="Proteomes" id="UP000290365"/>
    </source>
</evidence>
<keyword evidence="4" id="KW-0862">Zinc</keyword>
<dbReference type="Gene3D" id="3.40.50.720">
    <property type="entry name" value="NAD(P)-binding Rossmann-like Domain"/>
    <property type="match status" value="1"/>
</dbReference>
<dbReference type="GO" id="GO:0016491">
    <property type="term" value="F:oxidoreductase activity"/>
    <property type="evidence" value="ECO:0007669"/>
    <property type="project" value="UniProtKB-KW"/>
</dbReference>
<dbReference type="AlphaFoldDB" id="A0A4P6K556"/>
<dbReference type="InterPro" id="IPR011032">
    <property type="entry name" value="GroES-like_sf"/>
</dbReference>
<feature type="domain" description="Enoyl reductase (ER)" evidence="7">
    <location>
        <begin position="17"/>
        <end position="317"/>
    </location>
</feature>
<evidence type="ECO:0000256" key="2">
    <source>
        <dbReference type="ARBA" id="ARBA00008072"/>
    </source>
</evidence>
<dbReference type="KEGG" id="kbs:EPA93_44550"/>
<evidence type="ECO:0000313" key="8">
    <source>
        <dbReference type="EMBL" id="QBD82666.1"/>
    </source>
</evidence>
<evidence type="ECO:0000259" key="7">
    <source>
        <dbReference type="SMART" id="SM00829"/>
    </source>
</evidence>
<dbReference type="SUPFAM" id="SSF51735">
    <property type="entry name" value="NAD(P)-binding Rossmann-fold domains"/>
    <property type="match status" value="1"/>
</dbReference>
<comment type="cofactor">
    <cofactor evidence="1">
        <name>Zn(2+)</name>
        <dbReference type="ChEBI" id="CHEBI:29105"/>
    </cofactor>
</comment>
<dbReference type="SUPFAM" id="SSF50129">
    <property type="entry name" value="GroES-like"/>
    <property type="match status" value="1"/>
</dbReference>
<dbReference type="PANTHER" id="PTHR43350">
    <property type="entry name" value="NAD-DEPENDENT ALCOHOL DEHYDROGENASE"/>
    <property type="match status" value="1"/>
</dbReference>
<reference evidence="8 9" key="1">
    <citation type="submission" date="2019-01" db="EMBL/GenBank/DDBJ databases">
        <title>Ktedonosporobacter rubrisoli SCAWS-G2.</title>
        <authorList>
            <person name="Huang Y."/>
            <person name="Yan B."/>
        </authorList>
    </citation>
    <scope>NUCLEOTIDE SEQUENCE [LARGE SCALE GENOMIC DNA]</scope>
    <source>
        <strain evidence="8 9">SCAWS-G2</strain>
    </source>
</reference>
<evidence type="ECO:0000256" key="3">
    <source>
        <dbReference type="ARBA" id="ARBA00022723"/>
    </source>
</evidence>
<keyword evidence="6" id="KW-0472">Membrane</keyword>
<proteinExistence type="inferred from homology"/>
<dbReference type="EMBL" id="CP035758">
    <property type="protein sequence ID" value="QBD82666.1"/>
    <property type="molecule type" value="Genomic_DNA"/>
</dbReference>
<dbReference type="RefSeq" id="WP_129893735.1">
    <property type="nucleotide sequence ID" value="NZ_CP035758.1"/>
</dbReference>
<dbReference type="Pfam" id="PF08240">
    <property type="entry name" value="ADH_N"/>
    <property type="match status" value="1"/>
</dbReference>
<evidence type="ECO:0000256" key="1">
    <source>
        <dbReference type="ARBA" id="ARBA00001947"/>
    </source>
</evidence>
<dbReference type="SMART" id="SM00829">
    <property type="entry name" value="PKS_ER"/>
    <property type="match status" value="1"/>
</dbReference>
<organism evidence="8 9">
    <name type="scientific">Ktedonosporobacter rubrisoli</name>
    <dbReference type="NCBI Taxonomy" id="2509675"/>
    <lineage>
        <taxon>Bacteria</taxon>
        <taxon>Bacillati</taxon>
        <taxon>Chloroflexota</taxon>
        <taxon>Ktedonobacteria</taxon>
        <taxon>Ktedonobacterales</taxon>
        <taxon>Ktedonosporobacteraceae</taxon>
        <taxon>Ktedonosporobacter</taxon>
    </lineage>
</organism>
<dbReference type="Gene3D" id="3.90.180.10">
    <property type="entry name" value="Medium-chain alcohol dehydrogenases, catalytic domain"/>
    <property type="match status" value="2"/>
</dbReference>
<evidence type="ECO:0000256" key="4">
    <source>
        <dbReference type="ARBA" id="ARBA00022833"/>
    </source>
</evidence>
<accession>A0A4P6K556</accession>
<keyword evidence="5" id="KW-0560">Oxidoreductase</keyword>
<keyword evidence="3" id="KW-0479">Metal-binding</keyword>
<dbReference type="PANTHER" id="PTHR43350:SF19">
    <property type="entry name" value="D-GULOSIDE 3-DEHYDROGENASE"/>
    <property type="match status" value="1"/>
</dbReference>
<sequence>MATQREDVIAESLLLVGARQLEWIAEKLPQPAPDEVLIRTRAGAMSIGSELPIYCGCSRDVRPAFYPRMTGYESLGIVQACGAAVQDLRPGDRVVAFYGHRTYALVPAAKAIKVPEHVSDELALLTILTCDAAKGVRKLALQNDESVLLAGAGAIGLFALFVLNAYGIAAVDVVEPRRERYELARALGARRVMSPQDISSASASYSAALECSSSNEAFALLQRQVIREGRICILADGNRVPLVLLPEFHAKELLLVGSSDGWDYQAHAEWFFAEAGRFSTALRGVFELRIKREQLHTTFEQLATEAIHPIKVLISYKS</sequence>
<keyword evidence="6" id="KW-0812">Transmembrane</keyword>
<keyword evidence="9" id="KW-1185">Reference proteome</keyword>
<gene>
    <name evidence="8" type="ORF">EPA93_44550</name>
</gene>
<name>A0A4P6K556_KTERU</name>
<dbReference type="InterPro" id="IPR020843">
    <property type="entry name" value="ER"/>
</dbReference>
<dbReference type="OrthoDB" id="9792162at2"/>
<evidence type="ECO:0000256" key="6">
    <source>
        <dbReference type="SAM" id="Phobius"/>
    </source>
</evidence>
<dbReference type="Proteomes" id="UP000290365">
    <property type="component" value="Chromosome"/>
</dbReference>
<feature type="transmembrane region" description="Helical" evidence="6">
    <location>
        <begin position="147"/>
        <end position="169"/>
    </location>
</feature>